<gene>
    <name evidence="10" type="ORF">C8A01DRAFT_15489</name>
</gene>
<evidence type="ECO:0000313" key="11">
    <source>
        <dbReference type="Proteomes" id="UP001303115"/>
    </source>
</evidence>
<evidence type="ECO:0000256" key="4">
    <source>
        <dbReference type="ARBA" id="ARBA00023026"/>
    </source>
</evidence>
<dbReference type="EMBL" id="MU854372">
    <property type="protein sequence ID" value="KAK4040643.1"/>
    <property type="molecule type" value="Genomic_DNA"/>
</dbReference>
<reference evidence="11" key="1">
    <citation type="journal article" date="2023" name="Mol. Phylogenet. Evol.">
        <title>Genome-scale phylogeny and comparative genomics of the fungal order Sordariales.</title>
        <authorList>
            <person name="Hensen N."/>
            <person name="Bonometti L."/>
            <person name="Westerberg I."/>
            <person name="Brannstrom I.O."/>
            <person name="Guillou S."/>
            <person name="Cros-Aarteil S."/>
            <person name="Calhoun S."/>
            <person name="Haridas S."/>
            <person name="Kuo A."/>
            <person name="Mondo S."/>
            <person name="Pangilinan J."/>
            <person name="Riley R."/>
            <person name="LaButti K."/>
            <person name="Andreopoulos B."/>
            <person name="Lipzen A."/>
            <person name="Chen C."/>
            <person name="Yan M."/>
            <person name="Daum C."/>
            <person name="Ng V."/>
            <person name="Clum A."/>
            <person name="Steindorff A."/>
            <person name="Ohm R.A."/>
            <person name="Martin F."/>
            <person name="Silar P."/>
            <person name="Natvig D.O."/>
            <person name="Lalanne C."/>
            <person name="Gautier V."/>
            <person name="Ament-Velasquez S.L."/>
            <person name="Kruys A."/>
            <person name="Hutchinson M.I."/>
            <person name="Powell A.J."/>
            <person name="Barry K."/>
            <person name="Miller A.N."/>
            <person name="Grigoriev I.V."/>
            <person name="Debuchy R."/>
            <person name="Gladieux P."/>
            <person name="Hiltunen Thoren M."/>
            <person name="Johannesson H."/>
        </authorList>
    </citation>
    <scope>NUCLEOTIDE SEQUENCE [LARGE SCALE GENOMIC DNA]</scope>
    <source>
        <strain evidence="11">CBS 284.82</strain>
    </source>
</reference>
<dbReference type="Pfam" id="PF11807">
    <property type="entry name" value="UstYa"/>
    <property type="match status" value="1"/>
</dbReference>
<sequence>MASLVANEKPQYARLPSQDDRQDEESISHHSQIQHELNWRRRFYILLFCSASAISAVVGGSAYKLRTAGSAFSCPILPTNHGDVEIPYSPAPVKYVNKLLVGDPDTPKFMGQPRPELDEAWHELLDATLIRYSGDELRRANNATSVRHKDGGFVGGLGISHSLHCLKRIKQYIHPQYYYGHEEQNWDELYSHVDHCLESLRQEVLCSADVNVYTLKWTRHSRFKPTVKVPQPHACVDWAALHGWMKGRAARLDDMVGPPESLYEDH</sequence>
<dbReference type="AlphaFoldDB" id="A0AAN6SSQ1"/>
<dbReference type="InterPro" id="IPR021765">
    <property type="entry name" value="UstYa-like"/>
</dbReference>
<evidence type="ECO:0000256" key="6">
    <source>
        <dbReference type="ARBA" id="ARBA00023180"/>
    </source>
</evidence>
<comment type="subcellular location">
    <subcellularLocation>
        <location evidence="1">Membrane</location>
        <topology evidence="1">Single-pass membrane protein</topology>
    </subcellularLocation>
</comment>
<keyword evidence="6" id="KW-0325">Glycoprotein</keyword>
<evidence type="ECO:0000313" key="10">
    <source>
        <dbReference type="EMBL" id="KAK4040643.1"/>
    </source>
</evidence>
<comment type="similarity">
    <text evidence="7">Belongs to the ustYa family.</text>
</comment>
<keyword evidence="3 9" id="KW-1133">Transmembrane helix</keyword>
<evidence type="ECO:0000256" key="1">
    <source>
        <dbReference type="ARBA" id="ARBA00004167"/>
    </source>
</evidence>
<proteinExistence type="inferred from homology"/>
<evidence type="ECO:0000256" key="2">
    <source>
        <dbReference type="ARBA" id="ARBA00022692"/>
    </source>
</evidence>
<keyword evidence="2 9" id="KW-0812">Transmembrane</keyword>
<dbReference type="PANTHER" id="PTHR33365:SF7">
    <property type="entry name" value="TAT PATHWAY SIGNAL SEQUENCE"/>
    <property type="match status" value="1"/>
</dbReference>
<keyword evidence="11" id="KW-1185">Reference proteome</keyword>
<dbReference type="PANTHER" id="PTHR33365">
    <property type="entry name" value="YALI0B05434P"/>
    <property type="match status" value="1"/>
</dbReference>
<dbReference type="Proteomes" id="UP001303115">
    <property type="component" value="Unassembled WGS sequence"/>
</dbReference>
<evidence type="ECO:0000256" key="8">
    <source>
        <dbReference type="SAM" id="MobiDB-lite"/>
    </source>
</evidence>
<feature type="compositionally biased region" description="Basic and acidic residues" evidence="8">
    <location>
        <begin position="17"/>
        <end position="28"/>
    </location>
</feature>
<name>A0AAN6SSQ1_9PEZI</name>
<evidence type="ECO:0000256" key="3">
    <source>
        <dbReference type="ARBA" id="ARBA00022989"/>
    </source>
</evidence>
<keyword evidence="4" id="KW-0843">Virulence</keyword>
<comment type="caution">
    <text evidence="10">The sequence shown here is derived from an EMBL/GenBank/DDBJ whole genome shotgun (WGS) entry which is preliminary data.</text>
</comment>
<dbReference type="GO" id="GO:0043386">
    <property type="term" value="P:mycotoxin biosynthetic process"/>
    <property type="evidence" value="ECO:0007669"/>
    <property type="project" value="InterPro"/>
</dbReference>
<evidence type="ECO:0000256" key="5">
    <source>
        <dbReference type="ARBA" id="ARBA00023136"/>
    </source>
</evidence>
<accession>A0AAN6SSQ1</accession>
<feature type="region of interest" description="Disordered" evidence="8">
    <location>
        <begin position="1"/>
        <end position="31"/>
    </location>
</feature>
<evidence type="ECO:0000256" key="7">
    <source>
        <dbReference type="ARBA" id="ARBA00035112"/>
    </source>
</evidence>
<organism evidence="10 11">
    <name type="scientific">Parachaetomium inaequale</name>
    <dbReference type="NCBI Taxonomy" id="2588326"/>
    <lineage>
        <taxon>Eukaryota</taxon>
        <taxon>Fungi</taxon>
        <taxon>Dikarya</taxon>
        <taxon>Ascomycota</taxon>
        <taxon>Pezizomycotina</taxon>
        <taxon>Sordariomycetes</taxon>
        <taxon>Sordariomycetidae</taxon>
        <taxon>Sordariales</taxon>
        <taxon>Chaetomiaceae</taxon>
        <taxon>Parachaetomium</taxon>
    </lineage>
</organism>
<feature type="transmembrane region" description="Helical" evidence="9">
    <location>
        <begin position="43"/>
        <end position="63"/>
    </location>
</feature>
<keyword evidence="5 9" id="KW-0472">Membrane</keyword>
<evidence type="ECO:0008006" key="12">
    <source>
        <dbReference type="Google" id="ProtNLM"/>
    </source>
</evidence>
<evidence type="ECO:0000256" key="9">
    <source>
        <dbReference type="SAM" id="Phobius"/>
    </source>
</evidence>
<protein>
    <recommendedName>
        <fullName evidence="12">Tat pathway signal sequence</fullName>
    </recommendedName>
</protein>
<dbReference type="GO" id="GO:0016020">
    <property type="term" value="C:membrane"/>
    <property type="evidence" value="ECO:0007669"/>
    <property type="project" value="UniProtKB-SubCell"/>
</dbReference>